<evidence type="ECO:0000313" key="2">
    <source>
        <dbReference type="EMBL" id="MCM6774052.1"/>
    </source>
</evidence>
<keyword evidence="1" id="KW-0472">Membrane</keyword>
<feature type="transmembrane region" description="Helical" evidence="1">
    <location>
        <begin position="34"/>
        <end position="52"/>
    </location>
</feature>
<dbReference type="RefSeq" id="WP_251911304.1">
    <property type="nucleotide sequence ID" value="NZ_JAMRXG010000004.1"/>
</dbReference>
<dbReference type="EMBL" id="JAMRXG010000004">
    <property type="protein sequence ID" value="MCM6774052.1"/>
    <property type="molecule type" value="Genomic_DNA"/>
</dbReference>
<keyword evidence="1" id="KW-0812">Transmembrane</keyword>
<proteinExistence type="predicted"/>
<feature type="transmembrane region" description="Helical" evidence="1">
    <location>
        <begin position="157"/>
        <end position="178"/>
    </location>
</feature>
<dbReference type="AlphaFoldDB" id="A0A9X2IVM7"/>
<evidence type="ECO:0000256" key="1">
    <source>
        <dbReference type="SAM" id="Phobius"/>
    </source>
</evidence>
<feature type="transmembrane region" description="Helical" evidence="1">
    <location>
        <begin position="104"/>
        <end position="121"/>
    </location>
</feature>
<feature type="transmembrane region" description="Helical" evidence="1">
    <location>
        <begin position="64"/>
        <end position="83"/>
    </location>
</feature>
<comment type="caution">
    <text evidence="2">The sequence shown here is derived from an EMBL/GenBank/DDBJ whole genome shotgun (WGS) entry which is preliminary data.</text>
</comment>
<evidence type="ECO:0000313" key="3">
    <source>
        <dbReference type="Proteomes" id="UP001139157"/>
    </source>
</evidence>
<accession>A0A9X2IVM7</accession>
<name>A0A9X2IVM7_9NOCA</name>
<keyword evidence="3" id="KW-1185">Reference proteome</keyword>
<organism evidence="2 3">
    <name type="scientific">Nocardia pulmonis</name>
    <dbReference type="NCBI Taxonomy" id="2951408"/>
    <lineage>
        <taxon>Bacteria</taxon>
        <taxon>Bacillati</taxon>
        <taxon>Actinomycetota</taxon>
        <taxon>Actinomycetes</taxon>
        <taxon>Mycobacteriales</taxon>
        <taxon>Nocardiaceae</taxon>
        <taxon>Nocardia</taxon>
    </lineage>
</organism>
<reference evidence="2" key="1">
    <citation type="submission" date="2022-06" db="EMBL/GenBank/DDBJ databases">
        <title>Novel species in genus nocardia.</title>
        <authorList>
            <person name="Li F."/>
        </authorList>
    </citation>
    <scope>NUCLEOTIDE SEQUENCE</scope>
    <source>
        <strain evidence="2">CDC141</strain>
    </source>
</reference>
<sequence>MHTDIDWTIPPTPPGWRGRLLRFLGPGKTRAEETVELVGGALGVAVIAWYLWHFDAAAQWPAWKLALIGVLAVDLVGGVLTNATNAAKRWYHRDAPGIVRKRRTFVALHLAHLAAVAFVLLPAAWDWFAVNAVLLLAAAALIERVPLGVKRPTAMAAWLTVVTITPIVYALPTALAWFTPIFYLKLLISHLIPEAPMQQRHA</sequence>
<protein>
    <submittedName>
        <fullName evidence="2">Uncharacterized protein</fullName>
    </submittedName>
</protein>
<dbReference type="Proteomes" id="UP001139157">
    <property type="component" value="Unassembled WGS sequence"/>
</dbReference>
<keyword evidence="1" id="KW-1133">Transmembrane helix</keyword>
<gene>
    <name evidence="2" type="ORF">NDR86_11265</name>
</gene>
<feature type="transmembrane region" description="Helical" evidence="1">
    <location>
        <begin position="127"/>
        <end position="145"/>
    </location>
</feature>